<dbReference type="KEGG" id="jte:ASJ30_10230"/>
<keyword evidence="1" id="KW-0472">Membrane</keyword>
<dbReference type="Proteomes" id="UP000182938">
    <property type="component" value="Chromosome"/>
</dbReference>
<evidence type="ECO:0000313" key="3">
    <source>
        <dbReference type="EMBL" id="QOK21790.1"/>
    </source>
</evidence>
<feature type="transmembrane region" description="Helical" evidence="1">
    <location>
        <begin position="68"/>
        <end position="89"/>
    </location>
</feature>
<dbReference type="AlphaFoldDB" id="A0A1L3MHR5"/>
<protein>
    <submittedName>
        <fullName evidence="3">Rod shape-determining protein MreD</fullName>
    </submittedName>
</protein>
<accession>A0A1L3MHR5</accession>
<feature type="transmembrane region" description="Helical" evidence="1">
    <location>
        <begin position="6"/>
        <end position="25"/>
    </location>
</feature>
<sequence>MTGLRWPVRLVLLGLALVVVLALGARGVLAPPDLVVIVVVGVALSAGSSSGALVGLLGGWLLDLAPPVAAPLGLTALGYAAAGWVAGLARRRSGHPWWWPVPVVALALVVTRIAPVLVDLGSARPVAWAALAWQVLATATLGLVLVGLVERLEAALVTRRWA</sequence>
<feature type="transmembrane region" description="Helical" evidence="1">
    <location>
        <begin position="126"/>
        <end position="149"/>
    </location>
</feature>
<feature type="transmembrane region" description="Helical" evidence="1">
    <location>
        <begin position="34"/>
        <end position="62"/>
    </location>
</feature>
<evidence type="ECO:0000256" key="1">
    <source>
        <dbReference type="SAM" id="Phobius"/>
    </source>
</evidence>
<feature type="transmembrane region" description="Helical" evidence="1">
    <location>
        <begin position="96"/>
        <end position="114"/>
    </location>
</feature>
<keyword evidence="1" id="KW-1133">Transmembrane helix</keyword>
<evidence type="ECO:0000313" key="2">
    <source>
        <dbReference type="EMBL" id="APH01858.1"/>
    </source>
</evidence>
<dbReference type="Proteomes" id="UP000593998">
    <property type="component" value="Chromosome"/>
</dbReference>
<dbReference type="RefSeq" id="WP_072625016.1">
    <property type="nucleotide sequence ID" value="NZ_CP013290.1"/>
</dbReference>
<keyword evidence="4" id="KW-1185">Reference proteome</keyword>
<dbReference type="EMBL" id="CP062789">
    <property type="protein sequence ID" value="QOK21790.1"/>
    <property type="molecule type" value="Genomic_DNA"/>
</dbReference>
<reference evidence="3 5" key="2">
    <citation type="submission" date="2020-10" db="EMBL/GenBank/DDBJ databases">
        <title>Janibacter indicus TT2 genome sequence.</title>
        <authorList>
            <person name="Lee K."/>
            <person name="Ganzorig M."/>
        </authorList>
    </citation>
    <scope>NUCLEOTIDE SEQUENCE [LARGE SCALE GENOMIC DNA]</scope>
    <source>
        <strain evidence="3 5">TT2</strain>
    </source>
</reference>
<reference evidence="2 4" key="1">
    <citation type="submission" date="2015-11" db="EMBL/GenBank/DDBJ databases">
        <authorList>
            <person name="Zhang Y."/>
            <person name="Guo Z."/>
        </authorList>
    </citation>
    <scope>NUCLEOTIDE SEQUENCE [LARGE SCALE GENOMIC DNA]</scope>
    <source>
        <strain evidence="2 4">YFY001</strain>
    </source>
</reference>
<organism evidence="2 4">
    <name type="scientific">Janibacter indicus</name>
    <dbReference type="NCBI Taxonomy" id="857417"/>
    <lineage>
        <taxon>Bacteria</taxon>
        <taxon>Bacillati</taxon>
        <taxon>Actinomycetota</taxon>
        <taxon>Actinomycetes</taxon>
        <taxon>Micrococcales</taxon>
        <taxon>Intrasporangiaceae</taxon>
        <taxon>Janibacter</taxon>
    </lineage>
</organism>
<evidence type="ECO:0000313" key="5">
    <source>
        <dbReference type="Proteomes" id="UP000593998"/>
    </source>
</evidence>
<proteinExistence type="predicted"/>
<keyword evidence="1" id="KW-0812">Transmembrane</keyword>
<dbReference type="EMBL" id="CP013290">
    <property type="protein sequence ID" value="APH01858.1"/>
    <property type="molecule type" value="Genomic_DNA"/>
</dbReference>
<gene>
    <name evidence="2" type="ORF">ASJ30_10230</name>
    <name evidence="3" type="ORF">IGS73_11670</name>
</gene>
<name>A0A1L3MHR5_9MICO</name>
<evidence type="ECO:0000313" key="4">
    <source>
        <dbReference type="Proteomes" id="UP000182938"/>
    </source>
</evidence>